<feature type="short sequence motif" description="LXXLL motif" evidence="3">
    <location>
        <begin position="308"/>
        <end position="312"/>
    </location>
</feature>
<dbReference type="PANTHER" id="PTHR31636">
    <property type="entry name" value="OSJNBA0084A10.13 PROTEIN-RELATED"/>
    <property type="match status" value="1"/>
</dbReference>
<dbReference type="PaxDb" id="4081-Solyc01g059960.1.1"/>
<keyword evidence="1" id="KW-0805">Transcription regulation</keyword>
<evidence type="ECO:0000313" key="4">
    <source>
        <dbReference type="EnsemblPlants" id="Solyc01g059960.1.1"/>
    </source>
</evidence>
<dbReference type="HOGENOM" id="CLU_011924_5_2_1"/>
<dbReference type="InParanoid" id="K4AWA3"/>
<name>K4AWA3_SOLLC</name>
<organism evidence="4">
    <name type="scientific">Solanum lycopersicum</name>
    <name type="common">Tomato</name>
    <name type="synonym">Lycopersicon esculentum</name>
    <dbReference type="NCBI Taxonomy" id="4081"/>
    <lineage>
        <taxon>Eukaryota</taxon>
        <taxon>Viridiplantae</taxon>
        <taxon>Streptophyta</taxon>
        <taxon>Embryophyta</taxon>
        <taxon>Tracheophyta</taxon>
        <taxon>Spermatophyta</taxon>
        <taxon>Magnoliopsida</taxon>
        <taxon>eudicotyledons</taxon>
        <taxon>Gunneridae</taxon>
        <taxon>Pentapetalae</taxon>
        <taxon>asterids</taxon>
        <taxon>lamiids</taxon>
        <taxon>Solanales</taxon>
        <taxon>Solanaceae</taxon>
        <taxon>Solanoideae</taxon>
        <taxon>Solaneae</taxon>
        <taxon>Solanum</taxon>
        <taxon>Solanum subgen. Lycopersicon</taxon>
    </lineage>
</organism>
<dbReference type="Pfam" id="PF03514">
    <property type="entry name" value="GRAS"/>
    <property type="match status" value="1"/>
</dbReference>
<evidence type="ECO:0000256" key="2">
    <source>
        <dbReference type="ARBA" id="ARBA00023163"/>
    </source>
</evidence>
<protein>
    <submittedName>
        <fullName evidence="4">Uncharacterized protein</fullName>
    </submittedName>
</protein>
<dbReference type="STRING" id="4081.K4AWA3"/>
<evidence type="ECO:0000313" key="5">
    <source>
        <dbReference type="Proteomes" id="UP000004994"/>
    </source>
</evidence>
<dbReference type="PROSITE" id="PS50985">
    <property type="entry name" value="GRAS"/>
    <property type="match status" value="1"/>
</dbReference>
<dbReference type="GO" id="GO:0043565">
    <property type="term" value="F:sequence-specific DNA binding"/>
    <property type="evidence" value="ECO:0000318"/>
    <property type="project" value="GO_Central"/>
</dbReference>
<dbReference type="InterPro" id="IPR005202">
    <property type="entry name" value="TF_GRAS"/>
</dbReference>
<evidence type="ECO:0000256" key="3">
    <source>
        <dbReference type="PROSITE-ProRule" id="PRU01191"/>
    </source>
</evidence>
<sequence length="472" mass="53790">MKALFLDYTLSYMNLTSLYFKMATAKRTTVSIFIICFKKRKPPRYRRPKMVLSTTTIMKIAKEQLKLYTSQNHDAYSIIFSPLIADLGLSPQVTEEVELVLLLLVSAEMLANRQLDCARKLLNLCINFSLSAGNPVQRVVYYFAESLQKRINKGTGIPTIAAKIDAVNPNIMEDVLMDPRTDVIETEQMLPFRKVTQFTGIQSILDSVKSFKRIHLIDFGIKTGSQWTILMQALVGNGECPPEHLKITAVGTSLIRMQEVGKRLTSFADTLHIPFSFKTVVSDLRHINKDLFESKVGEVVAIYSDSRLWTLLAWPNHLQSLIQVCKSLDPCVMVVTEIEANTNTPIFIDRFNEALFYYSAIFDSLETCIGWNHQYRAVAQGVYIRRIIENVITSEGEEMVHRHEKLRSWRTLFKNFGIEEAELSHSSLYQAKLLAENSTCHGLCSLEMDGKSLIIKWKGTPIKSLSAWKFHQ</sequence>
<comment type="similarity">
    <text evidence="3">Belongs to the GRAS family.</text>
</comment>
<proteinExistence type="inferred from homology"/>
<reference evidence="4" key="2">
    <citation type="submission" date="2015-06" db="UniProtKB">
        <authorList>
            <consortium name="EnsemblPlants"/>
        </authorList>
    </citation>
    <scope>IDENTIFICATION</scope>
    <source>
        <strain evidence="4">cv. Heinz 1706</strain>
    </source>
</reference>
<dbReference type="Gramene" id="Solyc01g059960.1.1">
    <property type="protein sequence ID" value="Solyc01g059960.1.1"/>
    <property type="gene ID" value="Solyc01g059960.1"/>
</dbReference>
<dbReference type="GO" id="GO:0003700">
    <property type="term" value="F:DNA-binding transcription factor activity"/>
    <property type="evidence" value="ECO:0000318"/>
    <property type="project" value="GO_Central"/>
</dbReference>
<dbReference type="SMR" id="K4AWA3"/>
<accession>K4AWA3</accession>
<keyword evidence="5" id="KW-1185">Reference proteome</keyword>
<evidence type="ECO:0000256" key="1">
    <source>
        <dbReference type="ARBA" id="ARBA00023015"/>
    </source>
</evidence>
<dbReference type="GO" id="GO:0005634">
    <property type="term" value="C:nucleus"/>
    <property type="evidence" value="ECO:0000318"/>
    <property type="project" value="GO_Central"/>
</dbReference>
<dbReference type="OMA" id="HDAYSII"/>
<dbReference type="eggNOG" id="ENOG502QQYY">
    <property type="taxonomic scope" value="Eukaryota"/>
</dbReference>
<comment type="caution">
    <text evidence="3">Lacks conserved residue(s) required for the propagation of feature annotation.</text>
</comment>
<dbReference type="Proteomes" id="UP000004994">
    <property type="component" value="Chromosome 1"/>
</dbReference>
<dbReference type="AlphaFoldDB" id="K4AWA3"/>
<dbReference type="EnsemblPlants" id="Solyc01g059960.1.1">
    <property type="protein sequence ID" value="Solyc01g059960.1.1"/>
    <property type="gene ID" value="Solyc01g059960.1"/>
</dbReference>
<feature type="region of interest" description="SAW" evidence="3">
    <location>
        <begin position="393"/>
        <end position="469"/>
    </location>
</feature>
<keyword evidence="2" id="KW-0804">Transcription</keyword>
<dbReference type="PhylomeDB" id="K4AWA3"/>
<dbReference type="GO" id="GO:0006355">
    <property type="term" value="P:regulation of DNA-templated transcription"/>
    <property type="evidence" value="ECO:0000318"/>
    <property type="project" value="GO_Central"/>
</dbReference>
<reference evidence="4" key="1">
    <citation type="journal article" date="2012" name="Nature">
        <title>The tomato genome sequence provides insights into fleshy fruit evolution.</title>
        <authorList>
            <consortium name="Tomato Genome Consortium"/>
        </authorList>
    </citation>
    <scope>NUCLEOTIDE SEQUENCE [LARGE SCALE GENOMIC DNA]</scope>
    <source>
        <strain evidence="4">cv. Heinz 1706</strain>
    </source>
</reference>